<dbReference type="AlphaFoldDB" id="A0AB37RDH5"/>
<dbReference type="EMBL" id="RDCL01000093">
    <property type="protein sequence ID" value="RMW52144.1"/>
    <property type="molecule type" value="Genomic_DNA"/>
</dbReference>
<comment type="caution">
    <text evidence="1">The sequence shown here is derived from an EMBL/GenBank/DDBJ whole genome shotgun (WGS) entry which is preliminary data.</text>
</comment>
<protein>
    <submittedName>
        <fullName evidence="1">Uncharacterized protein</fullName>
    </submittedName>
</protein>
<gene>
    <name evidence="1" type="ORF">D6U17_14770</name>
</gene>
<dbReference type="Proteomes" id="UP000281061">
    <property type="component" value="Unassembled WGS sequence"/>
</dbReference>
<dbReference type="RefSeq" id="WP_122212120.1">
    <property type="nucleotide sequence ID" value="NZ_RDCH01000079.1"/>
</dbReference>
<sequence>MGEIYTDVYNIKHDNCKIVNTLHSFQRIFIIEDAHGSRFTCLKDDPPMLNKSNTHWKHASPRDAPEEYAVPYSKRN</sequence>
<evidence type="ECO:0000313" key="2">
    <source>
        <dbReference type="Proteomes" id="UP000281061"/>
    </source>
</evidence>
<proteinExistence type="predicted"/>
<evidence type="ECO:0000313" key="1">
    <source>
        <dbReference type="EMBL" id="RMW52144.1"/>
    </source>
</evidence>
<name>A0AB37RDH5_LACPE</name>
<accession>A0AB37RDH5</accession>
<reference evidence="1 2" key="1">
    <citation type="submission" date="2018-10" db="EMBL/GenBank/DDBJ databases">
        <title>Genome sequences of five Lactobacillus pentosus strains isolated from brines of traditionally fermented spanish-style green table olives and differences between them.</title>
        <authorList>
            <person name="Jimenez Diaz R."/>
        </authorList>
    </citation>
    <scope>NUCLEOTIDE SEQUENCE [LARGE SCALE GENOMIC DNA]</scope>
    <source>
        <strain evidence="1 2">IG8</strain>
    </source>
</reference>
<organism evidence="1 2">
    <name type="scientific">Lactiplantibacillus pentosus</name>
    <name type="common">Lactobacillus pentosus</name>
    <dbReference type="NCBI Taxonomy" id="1589"/>
    <lineage>
        <taxon>Bacteria</taxon>
        <taxon>Bacillati</taxon>
        <taxon>Bacillota</taxon>
        <taxon>Bacilli</taxon>
        <taxon>Lactobacillales</taxon>
        <taxon>Lactobacillaceae</taxon>
        <taxon>Lactiplantibacillus</taxon>
    </lineage>
</organism>